<reference evidence="3" key="1">
    <citation type="submission" date="2017-03" db="EMBL/GenBank/DDBJ databases">
        <title>Phytopthora megakarya and P. palmivora, two closely related causual agents of cacao black pod achieved similar genome size and gene model numbers by different mechanisms.</title>
        <authorList>
            <person name="Ali S."/>
            <person name="Shao J."/>
            <person name="Larry D.J."/>
            <person name="Kronmiller B."/>
            <person name="Shen D."/>
            <person name="Strem M.D."/>
            <person name="Melnick R.L."/>
            <person name="Guiltinan M.J."/>
            <person name="Tyler B.M."/>
            <person name="Meinhardt L.W."/>
            <person name="Bailey B.A."/>
        </authorList>
    </citation>
    <scope>NUCLEOTIDE SEQUENCE [LARGE SCALE GENOMIC DNA]</scope>
    <source>
        <strain evidence="3">zdho120</strain>
    </source>
</reference>
<proteinExistence type="predicted"/>
<organism evidence="2 3">
    <name type="scientific">Phytophthora megakarya</name>
    <dbReference type="NCBI Taxonomy" id="4795"/>
    <lineage>
        <taxon>Eukaryota</taxon>
        <taxon>Sar</taxon>
        <taxon>Stramenopiles</taxon>
        <taxon>Oomycota</taxon>
        <taxon>Peronosporomycetes</taxon>
        <taxon>Peronosporales</taxon>
        <taxon>Peronosporaceae</taxon>
        <taxon>Phytophthora</taxon>
    </lineage>
</organism>
<evidence type="ECO:0000313" key="2">
    <source>
        <dbReference type="EMBL" id="OWZ02245.1"/>
    </source>
</evidence>
<evidence type="ECO:0000313" key="3">
    <source>
        <dbReference type="Proteomes" id="UP000198211"/>
    </source>
</evidence>
<dbReference type="Proteomes" id="UP000198211">
    <property type="component" value="Unassembled WGS sequence"/>
</dbReference>
<keyword evidence="1" id="KW-1133">Transmembrane helix</keyword>
<sequence length="89" mass="9811">MLNAFSVPNGAGAQLFVMLSVVLAFLSLDIQTQLSSVEFIQGAKHAMEATMMAMYSREFADYVAREVEAPGPLPPDFGDAKLFIDRLRR</sequence>
<dbReference type="EMBL" id="NBNE01006302">
    <property type="protein sequence ID" value="OWZ02245.1"/>
    <property type="molecule type" value="Genomic_DNA"/>
</dbReference>
<feature type="transmembrane region" description="Helical" evidence="1">
    <location>
        <begin position="12"/>
        <end position="30"/>
    </location>
</feature>
<protein>
    <submittedName>
        <fullName evidence="2">Uncharacterized protein</fullName>
    </submittedName>
</protein>
<keyword evidence="1" id="KW-0472">Membrane</keyword>
<accession>A0A225VA37</accession>
<keyword evidence="1" id="KW-0812">Transmembrane</keyword>
<gene>
    <name evidence="2" type="ORF">PHMEG_00026230</name>
</gene>
<dbReference type="AlphaFoldDB" id="A0A225VA37"/>
<comment type="caution">
    <text evidence="2">The sequence shown here is derived from an EMBL/GenBank/DDBJ whole genome shotgun (WGS) entry which is preliminary data.</text>
</comment>
<keyword evidence="3" id="KW-1185">Reference proteome</keyword>
<evidence type="ECO:0000256" key="1">
    <source>
        <dbReference type="SAM" id="Phobius"/>
    </source>
</evidence>
<name>A0A225VA37_9STRA</name>